<feature type="transmembrane region" description="Helical" evidence="3">
    <location>
        <begin position="473"/>
        <end position="494"/>
    </location>
</feature>
<gene>
    <name evidence="4" type="ORF">JAAARDRAFT_30613</name>
</gene>
<keyword evidence="3" id="KW-0812">Transmembrane</keyword>
<dbReference type="HOGENOM" id="CLU_001265_1_2_1"/>
<dbReference type="PANTHER" id="PTHR11360">
    <property type="entry name" value="MONOCARBOXYLATE TRANSPORTER"/>
    <property type="match status" value="1"/>
</dbReference>
<dbReference type="GO" id="GO:0016020">
    <property type="term" value="C:membrane"/>
    <property type="evidence" value="ECO:0007669"/>
    <property type="project" value="UniProtKB-SubCell"/>
</dbReference>
<reference evidence="5" key="1">
    <citation type="journal article" date="2014" name="Proc. Natl. Acad. Sci. U.S.A.">
        <title>Extensive sampling of basidiomycete genomes demonstrates inadequacy of the white-rot/brown-rot paradigm for wood decay fungi.</title>
        <authorList>
            <person name="Riley R."/>
            <person name="Salamov A.A."/>
            <person name="Brown D.W."/>
            <person name="Nagy L.G."/>
            <person name="Floudas D."/>
            <person name="Held B.W."/>
            <person name="Levasseur A."/>
            <person name="Lombard V."/>
            <person name="Morin E."/>
            <person name="Otillar R."/>
            <person name="Lindquist E.A."/>
            <person name="Sun H."/>
            <person name="LaButti K.M."/>
            <person name="Schmutz J."/>
            <person name="Jabbour D."/>
            <person name="Luo H."/>
            <person name="Baker S.E."/>
            <person name="Pisabarro A.G."/>
            <person name="Walton J.D."/>
            <person name="Blanchette R.A."/>
            <person name="Henrissat B."/>
            <person name="Martin F."/>
            <person name="Cullen D."/>
            <person name="Hibbett D.S."/>
            <person name="Grigoriev I.V."/>
        </authorList>
    </citation>
    <scope>NUCLEOTIDE SEQUENCE [LARGE SCALE GENOMIC DNA]</scope>
    <source>
        <strain evidence="5">MUCL 33604</strain>
    </source>
</reference>
<dbReference type="Pfam" id="PF07690">
    <property type="entry name" value="MFS_1"/>
    <property type="match status" value="1"/>
</dbReference>
<dbReference type="OrthoDB" id="2213137at2759"/>
<dbReference type="Proteomes" id="UP000027265">
    <property type="component" value="Unassembled WGS sequence"/>
</dbReference>
<comment type="similarity">
    <text evidence="2">Belongs to the major facilitator superfamily. Monocarboxylate porter (TC 2.A.1.13) family.</text>
</comment>
<feature type="transmembrane region" description="Helical" evidence="3">
    <location>
        <begin position="75"/>
        <end position="94"/>
    </location>
</feature>
<keyword evidence="3" id="KW-1133">Transmembrane helix</keyword>
<dbReference type="SUPFAM" id="SSF103473">
    <property type="entry name" value="MFS general substrate transporter"/>
    <property type="match status" value="1"/>
</dbReference>
<feature type="transmembrane region" description="Helical" evidence="3">
    <location>
        <begin position="378"/>
        <end position="398"/>
    </location>
</feature>
<comment type="subcellular location">
    <subcellularLocation>
        <location evidence="1">Membrane</location>
        <topology evidence="1">Multi-pass membrane protein</topology>
    </subcellularLocation>
</comment>
<sequence length="503" mass="54247">MAGKLALKSPSLETIELATRHPLPPSVSTFNFSTFGEDGDEEVRTRTETALASDQSENENGNRNESSLAPVDRGFGVWSFLTGAFLVEAIVWGFPNAFGVFLNAYLEDPNWSSQPNARSLLPLIGTLSSGIIYCSGPVIYPITTRYPYIRRIFMWCGTLMCCASLFGASYATTVKELVVLQGVMYAIGGSLLYSPCLSYLSEWFVARRGLANGVIFAGTALGGLLLPLLLPPLLHAYGPAKSLRILAISTLIALLPILPFIRGRLPEVRTRVVATSRRREGWMWDKMWWILIVANTVQGFGYFVPIIWLPTFASELKISDSGSALTISLLNGASVVGRLSLGFLSDKIDPWLLALTTLLSSSLATFLLWGVFSHSLGGLLAFGIAYGCLAGGWSSLYTSFIRPIAKDDPALCTSLLGILMFFRGLGNVLSTPISTSLSSIHTTTNVGYNSSYGDAGHMDKMGFDVAGGKYEKMILYCGSCFAGAAGIALFGWSVERSKSGAGR</sequence>
<evidence type="ECO:0000256" key="1">
    <source>
        <dbReference type="ARBA" id="ARBA00004141"/>
    </source>
</evidence>
<dbReference type="PANTHER" id="PTHR11360:SF287">
    <property type="entry name" value="MFS MONOCARBOXYLATE TRANSPORTER"/>
    <property type="match status" value="1"/>
</dbReference>
<evidence type="ECO:0000256" key="2">
    <source>
        <dbReference type="ARBA" id="ARBA00006727"/>
    </source>
</evidence>
<proteinExistence type="inferred from homology"/>
<feature type="transmembrane region" description="Helical" evidence="3">
    <location>
        <begin position="287"/>
        <end position="309"/>
    </location>
</feature>
<keyword evidence="5" id="KW-1185">Reference proteome</keyword>
<feature type="transmembrane region" description="Helical" evidence="3">
    <location>
        <begin position="351"/>
        <end position="372"/>
    </location>
</feature>
<accession>A0A067QGS1</accession>
<dbReference type="InParanoid" id="A0A067QGS1"/>
<feature type="transmembrane region" description="Helical" evidence="3">
    <location>
        <begin position="209"/>
        <end position="230"/>
    </location>
</feature>
<evidence type="ECO:0000313" key="4">
    <source>
        <dbReference type="EMBL" id="KDQ62717.1"/>
    </source>
</evidence>
<evidence type="ECO:0008006" key="6">
    <source>
        <dbReference type="Google" id="ProtNLM"/>
    </source>
</evidence>
<feature type="transmembrane region" description="Helical" evidence="3">
    <location>
        <begin position="242"/>
        <end position="261"/>
    </location>
</feature>
<evidence type="ECO:0000313" key="5">
    <source>
        <dbReference type="Proteomes" id="UP000027265"/>
    </source>
</evidence>
<feature type="transmembrane region" description="Helical" evidence="3">
    <location>
        <begin position="120"/>
        <end position="140"/>
    </location>
</feature>
<evidence type="ECO:0000256" key="3">
    <source>
        <dbReference type="SAM" id="Phobius"/>
    </source>
</evidence>
<organism evidence="4 5">
    <name type="scientific">Jaapia argillacea MUCL 33604</name>
    <dbReference type="NCBI Taxonomy" id="933084"/>
    <lineage>
        <taxon>Eukaryota</taxon>
        <taxon>Fungi</taxon>
        <taxon>Dikarya</taxon>
        <taxon>Basidiomycota</taxon>
        <taxon>Agaricomycotina</taxon>
        <taxon>Agaricomycetes</taxon>
        <taxon>Agaricomycetidae</taxon>
        <taxon>Jaapiales</taxon>
        <taxon>Jaapiaceae</taxon>
        <taxon>Jaapia</taxon>
    </lineage>
</organism>
<feature type="transmembrane region" description="Helical" evidence="3">
    <location>
        <begin position="152"/>
        <end position="171"/>
    </location>
</feature>
<dbReference type="InterPro" id="IPR050327">
    <property type="entry name" value="Proton-linked_MCT"/>
</dbReference>
<dbReference type="InterPro" id="IPR036259">
    <property type="entry name" value="MFS_trans_sf"/>
</dbReference>
<feature type="transmembrane region" description="Helical" evidence="3">
    <location>
        <begin position="177"/>
        <end position="197"/>
    </location>
</feature>
<keyword evidence="3" id="KW-0472">Membrane</keyword>
<dbReference type="STRING" id="933084.A0A067QGS1"/>
<dbReference type="InterPro" id="IPR011701">
    <property type="entry name" value="MFS"/>
</dbReference>
<dbReference type="EMBL" id="KL197711">
    <property type="protein sequence ID" value="KDQ62717.1"/>
    <property type="molecule type" value="Genomic_DNA"/>
</dbReference>
<protein>
    <recommendedName>
        <fullName evidence="6">Major facilitator superfamily (MFS) profile domain-containing protein</fullName>
    </recommendedName>
</protein>
<name>A0A067QGS1_9AGAM</name>
<dbReference type="GO" id="GO:0022857">
    <property type="term" value="F:transmembrane transporter activity"/>
    <property type="evidence" value="ECO:0007669"/>
    <property type="project" value="InterPro"/>
</dbReference>
<dbReference type="Gene3D" id="1.20.1250.20">
    <property type="entry name" value="MFS general substrate transporter like domains"/>
    <property type="match status" value="2"/>
</dbReference>
<dbReference type="AlphaFoldDB" id="A0A067QGS1"/>